<evidence type="ECO:0000256" key="3">
    <source>
        <dbReference type="ARBA" id="ARBA00022475"/>
    </source>
</evidence>
<dbReference type="InterPro" id="IPR049278">
    <property type="entry name" value="MS_channel_C"/>
</dbReference>
<dbReference type="SUPFAM" id="SSF82689">
    <property type="entry name" value="Mechanosensitive channel protein MscS (YggB), C-terminal domain"/>
    <property type="match status" value="1"/>
</dbReference>
<feature type="domain" description="Mechanosensitive ion channel MscS" evidence="8">
    <location>
        <begin position="110"/>
        <end position="176"/>
    </location>
</feature>
<reference evidence="11 13" key="2">
    <citation type="submission" date="2017-06" db="EMBL/GenBank/DDBJ databases">
        <authorList>
            <consortium name="Pathogen Informatics"/>
        </authorList>
    </citation>
    <scope>NUCLEOTIDE SEQUENCE [LARGE SCALE GENOMIC DNA]</scope>
    <source>
        <strain evidence="11 13">NCTC12947</strain>
    </source>
</reference>
<dbReference type="Pfam" id="PF00924">
    <property type="entry name" value="MS_channel_2nd"/>
    <property type="match status" value="1"/>
</dbReference>
<keyword evidence="12" id="KW-1185">Reference proteome</keyword>
<keyword evidence="6 7" id="KW-0472">Membrane</keyword>
<dbReference type="Pfam" id="PF05552">
    <property type="entry name" value="MS_channel_1st_1"/>
    <property type="match status" value="1"/>
</dbReference>
<dbReference type="SUPFAM" id="SSF50182">
    <property type="entry name" value="Sm-like ribonucleoproteins"/>
    <property type="match status" value="1"/>
</dbReference>
<dbReference type="SUPFAM" id="SSF82861">
    <property type="entry name" value="Mechanosensitive channel protein MscS (YggB), transmembrane region"/>
    <property type="match status" value="1"/>
</dbReference>
<dbReference type="InterPro" id="IPR006685">
    <property type="entry name" value="MscS_channel_2nd"/>
</dbReference>
<feature type="transmembrane region" description="Helical" evidence="7">
    <location>
        <begin position="92"/>
        <end position="123"/>
    </location>
</feature>
<dbReference type="InterPro" id="IPR011066">
    <property type="entry name" value="MscS_channel_C_sf"/>
</dbReference>
<evidence type="ECO:0000259" key="9">
    <source>
        <dbReference type="Pfam" id="PF21082"/>
    </source>
</evidence>
<feature type="transmembrane region" description="Helical" evidence="7">
    <location>
        <begin position="61"/>
        <end position="86"/>
    </location>
</feature>
<evidence type="ECO:0000313" key="12">
    <source>
        <dbReference type="Proteomes" id="UP000065822"/>
    </source>
</evidence>
<dbReference type="EMBL" id="CP014227">
    <property type="protein sequence ID" value="AMD84409.1"/>
    <property type="molecule type" value="Genomic_DNA"/>
</dbReference>
<dbReference type="InterPro" id="IPR010920">
    <property type="entry name" value="LSM_dom_sf"/>
</dbReference>
<dbReference type="RefSeq" id="WP_066427975.1">
    <property type="nucleotide sequence ID" value="NZ_CP014227.1"/>
</dbReference>
<dbReference type="PANTHER" id="PTHR30221">
    <property type="entry name" value="SMALL-CONDUCTANCE MECHANOSENSITIVE CHANNEL"/>
    <property type="match status" value="1"/>
</dbReference>
<evidence type="ECO:0000256" key="6">
    <source>
        <dbReference type="ARBA" id="ARBA00023136"/>
    </source>
</evidence>
<feature type="domain" description="Mechanosensitive ion channel MscS C-terminal" evidence="9">
    <location>
        <begin position="182"/>
        <end position="266"/>
    </location>
</feature>
<dbReference type="Gene3D" id="1.10.287.1260">
    <property type="match status" value="1"/>
</dbReference>
<keyword evidence="4 7" id="KW-0812">Transmembrane</keyword>
<dbReference type="GO" id="GO:0008381">
    <property type="term" value="F:mechanosensitive monoatomic ion channel activity"/>
    <property type="evidence" value="ECO:0007669"/>
    <property type="project" value="InterPro"/>
</dbReference>
<evidence type="ECO:0000256" key="4">
    <source>
        <dbReference type="ARBA" id="ARBA00022692"/>
    </source>
</evidence>
<dbReference type="InterPro" id="IPR023408">
    <property type="entry name" value="MscS_beta-dom_sf"/>
</dbReference>
<comment type="subcellular location">
    <subcellularLocation>
        <location evidence="1">Cell membrane</location>
        <topology evidence="1">Multi-pass membrane protein</topology>
    </subcellularLocation>
</comment>
<proteinExistence type="inferred from homology"/>
<evidence type="ECO:0000256" key="1">
    <source>
        <dbReference type="ARBA" id="ARBA00004651"/>
    </source>
</evidence>
<name>A0AAX2GYT7_9FLAO</name>
<dbReference type="Pfam" id="PF21082">
    <property type="entry name" value="MS_channel_3rd"/>
    <property type="match status" value="1"/>
</dbReference>
<evidence type="ECO:0000259" key="8">
    <source>
        <dbReference type="Pfam" id="PF00924"/>
    </source>
</evidence>
<gene>
    <name evidence="11" type="primary">mscS</name>
    <name evidence="10" type="ORF">AXF12_01975</name>
    <name evidence="11" type="ORF">SAMEA44541418_01356</name>
</gene>
<reference evidence="10 12" key="1">
    <citation type="submission" date="2016-02" db="EMBL/GenBank/DDBJ databases">
        <authorList>
            <person name="Holder M.E."/>
            <person name="Ajami N.J."/>
            <person name="Petrosino J.F."/>
        </authorList>
    </citation>
    <scope>NUCLEOTIDE SEQUENCE [LARGE SCALE GENOMIC DNA]</scope>
    <source>
        <strain evidence="10 12">CCUG 32990</strain>
    </source>
</reference>
<dbReference type="InterPro" id="IPR008910">
    <property type="entry name" value="MSC_TM_helix"/>
</dbReference>
<sequence>MNEFTTLDFEAVLKEWITNLIKYIPTLLATIALYIAGRYLIRFITKVLKSLMERRNVDTALEGFLLQVVRWILYIALFLTIVQIIGLPATQFIAIITSGFVAVGLALQGSLSNFASGIMILVFKPFRVGDTIEGNGEKGVVKNIGLFATTLNKGDNEQVIIPNTQLTSNSIINYTREEKRRVRVPVGIGYTSDIQKAREILLDIAAKEPLSLKESDVAPSVIVEELADSSVNIALRYWCKSTDYGTCYYRTLEEIKYRFDAEGIEIPFPQTDVYLHKT</sequence>
<keyword evidence="5 7" id="KW-1133">Transmembrane helix</keyword>
<dbReference type="AlphaFoldDB" id="A0AAX2GYT7"/>
<dbReference type="Proteomes" id="UP000065822">
    <property type="component" value="Chromosome"/>
</dbReference>
<dbReference type="Proteomes" id="UP000215539">
    <property type="component" value="Chromosome 1"/>
</dbReference>
<comment type="similarity">
    <text evidence="2">Belongs to the MscS (TC 1.A.23) family.</text>
</comment>
<dbReference type="InterPro" id="IPR045275">
    <property type="entry name" value="MscS_archaea/bacteria_type"/>
</dbReference>
<evidence type="ECO:0000256" key="2">
    <source>
        <dbReference type="ARBA" id="ARBA00008017"/>
    </source>
</evidence>
<dbReference type="InterPro" id="IPR011014">
    <property type="entry name" value="MscS_channel_TM-2"/>
</dbReference>
<evidence type="ECO:0000256" key="5">
    <source>
        <dbReference type="ARBA" id="ARBA00022989"/>
    </source>
</evidence>
<dbReference type="EMBL" id="LT906449">
    <property type="protein sequence ID" value="SNV10724.1"/>
    <property type="molecule type" value="Genomic_DNA"/>
</dbReference>
<evidence type="ECO:0000313" key="11">
    <source>
        <dbReference type="EMBL" id="SNV10724.1"/>
    </source>
</evidence>
<feature type="transmembrane region" description="Helical" evidence="7">
    <location>
        <begin position="20"/>
        <end position="41"/>
    </location>
</feature>
<dbReference type="Gene3D" id="2.30.30.60">
    <property type="match status" value="1"/>
</dbReference>
<keyword evidence="3" id="KW-1003">Cell membrane</keyword>
<evidence type="ECO:0000313" key="13">
    <source>
        <dbReference type="Proteomes" id="UP000215539"/>
    </source>
</evidence>
<organism evidence="11 13">
    <name type="scientific">Capnocytophaga haemolytica</name>
    <dbReference type="NCBI Taxonomy" id="45243"/>
    <lineage>
        <taxon>Bacteria</taxon>
        <taxon>Pseudomonadati</taxon>
        <taxon>Bacteroidota</taxon>
        <taxon>Flavobacteriia</taxon>
        <taxon>Flavobacteriales</taxon>
        <taxon>Flavobacteriaceae</taxon>
        <taxon>Capnocytophaga</taxon>
    </lineage>
</organism>
<evidence type="ECO:0000313" key="10">
    <source>
        <dbReference type="EMBL" id="AMD84409.1"/>
    </source>
</evidence>
<dbReference type="KEGG" id="chg:AXF12_01975"/>
<protein>
    <submittedName>
        <fullName evidence="10">Mechanosensitive ion channel protein</fullName>
    </submittedName>
    <submittedName>
        <fullName evidence="11">Small-conductance mechanosensitive channel</fullName>
    </submittedName>
</protein>
<accession>A0AAX2GYT7</accession>
<dbReference type="GO" id="GO:0005886">
    <property type="term" value="C:plasma membrane"/>
    <property type="evidence" value="ECO:0007669"/>
    <property type="project" value="UniProtKB-SubCell"/>
</dbReference>
<dbReference type="PANTHER" id="PTHR30221:SF8">
    <property type="entry name" value="SMALL-CONDUCTANCE MECHANOSENSITIVE CHANNEL"/>
    <property type="match status" value="1"/>
</dbReference>
<evidence type="ECO:0000256" key="7">
    <source>
        <dbReference type="SAM" id="Phobius"/>
    </source>
</evidence>
<dbReference type="Gene3D" id="3.30.70.100">
    <property type="match status" value="1"/>
</dbReference>